<protein>
    <submittedName>
        <fullName evidence="2">DUF4255 domain-containing protein</fullName>
    </submittedName>
</protein>
<evidence type="ECO:0000313" key="3">
    <source>
        <dbReference type="Proteomes" id="UP000297258"/>
    </source>
</evidence>
<gene>
    <name evidence="2" type="ORF">E4O92_12355</name>
</gene>
<dbReference type="EMBL" id="SPUM01000081">
    <property type="protein sequence ID" value="TFW31737.1"/>
    <property type="molecule type" value="Genomic_DNA"/>
</dbReference>
<keyword evidence="3" id="KW-1185">Reference proteome</keyword>
<dbReference type="AlphaFoldDB" id="A0A4Y9SYB8"/>
<evidence type="ECO:0000259" key="1">
    <source>
        <dbReference type="Pfam" id="PF14065"/>
    </source>
</evidence>
<evidence type="ECO:0000313" key="2">
    <source>
        <dbReference type="EMBL" id="TFW31737.1"/>
    </source>
</evidence>
<name>A0A4Y9SYB8_9BURK</name>
<dbReference type="Pfam" id="PF14065">
    <property type="entry name" value="Pvc16_N"/>
    <property type="match status" value="1"/>
</dbReference>
<proteinExistence type="predicted"/>
<feature type="domain" description="Pvc16 N-terminal" evidence="1">
    <location>
        <begin position="9"/>
        <end position="195"/>
    </location>
</feature>
<dbReference type="RefSeq" id="WP_135190077.1">
    <property type="nucleotide sequence ID" value="NZ_SPUM01000081.1"/>
</dbReference>
<reference evidence="2 3" key="1">
    <citation type="submission" date="2019-03" db="EMBL/GenBank/DDBJ databases">
        <title>Draft genome of Massilia hortus sp. nov., a novel bacterial species of the Oxalobacteraceae family.</title>
        <authorList>
            <person name="Peta V."/>
            <person name="Raths R."/>
            <person name="Bucking H."/>
        </authorList>
    </citation>
    <scope>NUCLEOTIDE SEQUENCE [LARGE SCALE GENOMIC DNA]</scope>
    <source>
        <strain evidence="2 3">ONC3</strain>
    </source>
</reference>
<comment type="caution">
    <text evidence="2">The sequence shown here is derived from an EMBL/GenBank/DDBJ whole genome shotgun (WGS) entry which is preliminary data.</text>
</comment>
<dbReference type="Proteomes" id="UP000297258">
    <property type="component" value="Unassembled WGS sequence"/>
</dbReference>
<sequence>MSDARAIAAVTATMRHLLTKPVQDLLGNLSDLLVSSQPLDLARKGETRPAQINIFLYQHMVNAAWRNNDMPRQALPGETAFPPLALNLHYLVTAYGRGDNDNDDSAASQLLIGGAMSVLHDNPLLGRQDIRDALLDSDLADQFERIRITPLALTVEDLSKMWTAFQAPYRISAAYECAVVLIDSKRAGRAPLPVLRRGQQDQGVDAVTRGAPVLRAVRPPLRQGAARLGEAVFLDGDNLLGGDTFVRFSSLIPPLSNAVPMPKPPPLVELGPLQADADGAVTVVLPDLAQDPDAFEKWAPGSYAVSAIARPPDRPALQSQAAVAFALAPAITLTPNNTTAASVAAGDTLTVRCAPRLRANQDVRVLFGEREVRELAITQPDPASPAFKQSPTVITFAVPAVPKGVYLVRLRVDGIDSIPVITPGDPPLPGFDPEQQVTV</sequence>
<dbReference type="OrthoDB" id="527247at2"/>
<organism evidence="2 3">
    <name type="scientific">Massilia horti</name>
    <dbReference type="NCBI Taxonomy" id="2562153"/>
    <lineage>
        <taxon>Bacteria</taxon>
        <taxon>Pseudomonadati</taxon>
        <taxon>Pseudomonadota</taxon>
        <taxon>Betaproteobacteria</taxon>
        <taxon>Burkholderiales</taxon>
        <taxon>Oxalobacteraceae</taxon>
        <taxon>Telluria group</taxon>
        <taxon>Massilia</taxon>
    </lineage>
</organism>
<accession>A0A4Y9SYB8</accession>
<dbReference type="InterPro" id="IPR025351">
    <property type="entry name" value="Pvc16_N"/>
</dbReference>